<protein>
    <submittedName>
        <fullName evidence="1">Uncharacterized protein</fullName>
    </submittedName>
</protein>
<dbReference type="AlphaFoldDB" id="A0AA38IZE1"/>
<dbReference type="Proteomes" id="UP001168821">
    <property type="component" value="Unassembled WGS sequence"/>
</dbReference>
<name>A0AA38IZE1_9CUCU</name>
<reference evidence="1" key="1">
    <citation type="journal article" date="2023" name="G3 (Bethesda)">
        <title>Whole genome assemblies of Zophobas morio and Tenebrio molitor.</title>
        <authorList>
            <person name="Kaur S."/>
            <person name="Stinson S.A."/>
            <person name="diCenzo G.C."/>
        </authorList>
    </citation>
    <scope>NUCLEOTIDE SEQUENCE</scope>
    <source>
        <strain evidence="1">QUZm001</strain>
    </source>
</reference>
<evidence type="ECO:0000313" key="1">
    <source>
        <dbReference type="EMBL" id="KAJ3663236.1"/>
    </source>
</evidence>
<comment type="caution">
    <text evidence="1">The sequence shown here is derived from an EMBL/GenBank/DDBJ whole genome shotgun (WGS) entry which is preliminary data.</text>
</comment>
<keyword evidence="2" id="KW-1185">Reference proteome</keyword>
<dbReference type="EMBL" id="JALNTZ010000002">
    <property type="protein sequence ID" value="KAJ3663236.1"/>
    <property type="molecule type" value="Genomic_DNA"/>
</dbReference>
<evidence type="ECO:0000313" key="2">
    <source>
        <dbReference type="Proteomes" id="UP001168821"/>
    </source>
</evidence>
<organism evidence="1 2">
    <name type="scientific">Zophobas morio</name>
    <dbReference type="NCBI Taxonomy" id="2755281"/>
    <lineage>
        <taxon>Eukaryota</taxon>
        <taxon>Metazoa</taxon>
        <taxon>Ecdysozoa</taxon>
        <taxon>Arthropoda</taxon>
        <taxon>Hexapoda</taxon>
        <taxon>Insecta</taxon>
        <taxon>Pterygota</taxon>
        <taxon>Neoptera</taxon>
        <taxon>Endopterygota</taxon>
        <taxon>Coleoptera</taxon>
        <taxon>Polyphaga</taxon>
        <taxon>Cucujiformia</taxon>
        <taxon>Tenebrionidae</taxon>
        <taxon>Zophobas</taxon>
    </lineage>
</organism>
<proteinExistence type="predicted"/>
<gene>
    <name evidence="1" type="ORF">Zmor_007540</name>
</gene>
<sequence>MLPLSPKWVLVDVAKNLKPAIASLQGDAATRIKLNLTSERRRKTDHIYRFIARFSCKYKQIIQSLALALLKITGRLRKNFEIAKQNRSRRKLIQMHYALRKSR</sequence>
<accession>A0AA38IZE1</accession>